<sequence>MRQAQKPRRRVIGRVESTDPQVGVGEAGGHPKSFRVLPVEEGGRACPHGERDSRTSLRAVPNGDNPCVVGVVQFDTGGCRNAWPVAVVCDWKPSFAD</sequence>
<feature type="region of interest" description="Disordered" evidence="1">
    <location>
        <begin position="1"/>
        <end position="34"/>
    </location>
</feature>
<protein>
    <submittedName>
        <fullName evidence="2">Uncharacterized protein</fullName>
    </submittedName>
</protein>
<gene>
    <name evidence="2" type="ORF">GCM10022384_64440</name>
</gene>
<keyword evidence="3" id="KW-1185">Reference proteome</keyword>
<evidence type="ECO:0000313" key="3">
    <source>
        <dbReference type="Proteomes" id="UP001500034"/>
    </source>
</evidence>
<dbReference type="EMBL" id="BAABCQ010000208">
    <property type="protein sequence ID" value="GAA4010222.1"/>
    <property type="molecule type" value="Genomic_DNA"/>
</dbReference>
<feature type="compositionally biased region" description="Basic residues" evidence="1">
    <location>
        <begin position="1"/>
        <end position="12"/>
    </location>
</feature>
<evidence type="ECO:0000256" key="1">
    <source>
        <dbReference type="SAM" id="MobiDB-lite"/>
    </source>
</evidence>
<dbReference type="Proteomes" id="UP001500034">
    <property type="component" value="Unassembled WGS sequence"/>
</dbReference>
<evidence type="ECO:0000313" key="2">
    <source>
        <dbReference type="EMBL" id="GAA4010222.1"/>
    </source>
</evidence>
<proteinExistence type="predicted"/>
<comment type="caution">
    <text evidence="2">The sequence shown here is derived from an EMBL/GenBank/DDBJ whole genome shotgun (WGS) entry which is preliminary data.</text>
</comment>
<organism evidence="2 3">
    <name type="scientific">Streptomyces marokkonensis</name>
    <dbReference type="NCBI Taxonomy" id="324855"/>
    <lineage>
        <taxon>Bacteria</taxon>
        <taxon>Bacillati</taxon>
        <taxon>Actinomycetota</taxon>
        <taxon>Actinomycetes</taxon>
        <taxon>Kitasatosporales</taxon>
        <taxon>Streptomycetaceae</taxon>
        <taxon>Streptomyces</taxon>
    </lineage>
</organism>
<accession>A0ABP7SDK0</accession>
<name>A0ABP7SDK0_9ACTN</name>
<reference evidence="3" key="1">
    <citation type="journal article" date="2019" name="Int. J. Syst. Evol. Microbiol.">
        <title>The Global Catalogue of Microorganisms (GCM) 10K type strain sequencing project: providing services to taxonomists for standard genome sequencing and annotation.</title>
        <authorList>
            <consortium name="The Broad Institute Genomics Platform"/>
            <consortium name="The Broad Institute Genome Sequencing Center for Infectious Disease"/>
            <person name="Wu L."/>
            <person name="Ma J."/>
        </authorList>
    </citation>
    <scope>NUCLEOTIDE SEQUENCE [LARGE SCALE GENOMIC DNA]</scope>
    <source>
        <strain evidence="3">JCM 17027</strain>
    </source>
</reference>